<feature type="transmembrane region" description="Helical" evidence="1">
    <location>
        <begin position="80"/>
        <end position="101"/>
    </location>
</feature>
<keyword evidence="1" id="KW-0812">Transmembrane</keyword>
<dbReference type="EMBL" id="JBHLWI010000014">
    <property type="protein sequence ID" value="MFC0262331.1"/>
    <property type="molecule type" value="Genomic_DNA"/>
</dbReference>
<feature type="transmembrane region" description="Helical" evidence="1">
    <location>
        <begin position="12"/>
        <end position="33"/>
    </location>
</feature>
<evidence type="ECO:0000313" key="3">
    <source>
        <dbReference type="Proteomes" id="UP001589797"/>
    </source>
</evidence>
<organism evidence="2 3">
    <name type="scientific">Fontibacter flavus</name>
    <dbReference type="NCBI Taxonomy" id="654838"/>
    <lineage>
        <taxon>Bacteria</taxon>
        <taxon>Pseudomonadati</taxon>
        <taxon>Bacteroidota</taxon>
        <taxon>Cytophagia</taxon>
        <taxon>Cytophagales</taxon>
        <taxon>Cyclobacteriaceae</taxon>
        <taxon>Fontibacter</taxon>
    </lineage>
</organism>
<evidence type="ECO:0008006" key="4">
    <source>
        <dbReference type="Google" id="ProtNLM"/>
    </source>
</evidence>
<feature type="transmembrane region" description="Helical" evidence="1">
    <location>
        <begin position="107"/>
        <end position="129"/>
    </location>
</feature>
<comment type="caution">
    <text evidence="2">The sequence shown here is derived from an EMBL/GenBank/DDBJ whole genome shotgun (WGS) entry which is preliminary data.</text>
</comment>
<protein>
    <recommendedName>
        <fullName evidence="4">UbiA prenyltransferase family protein</fullName>
    </recommendedName>
</protein>
<accession>A0ABV6FR46</accession>
<dbReference type="RefSeq" id="WP_382386773.1">
    <property type="nucleotide sequence ID" value="NZ_JBHLWI010000014.1"/>
</dbReference>
<evidence type="ECO:0000256" key="1">
    <source>
        <dbReference type="SAM" id="Phobius"/>
    </source>
</evidence>
<evidence type="ECO:0000313" key="2">
    <source>
        <dbReference type="EMBL" id="MFC0262331.1"/>
    </source>
</evidence>
<sequence>MNFLLSAWRILNLLSIDVVMGAMAGTLFFADMLDVSLPMGLYMVLGMAVWSVYTLDHLLDARKTGHPASSDRHRFHQENFKTLSIVLLLMISLGLFCLLNFQSLKFILIPGLILGIVMGIWMGLLHLFGKKASWLKEFSTAVFYVSGIALGPFIFVYPNEIPTPFYYFLLGYLVLASLNLFMLSYLDEQIDRLDGFGSILQVLNRPGLKNLIWVLALTGVMGMLTALLILPSYYSIHASILMLLFLFHIKEFYAADRDRIREKLEASFLLPFILLLF</sequence>
<keyword evidence="3" id="KW-1185">Reference proteome</keyword>
<feature type="transmembrane region" description="Helical" evidence="1">
    <location>
        <begin position="236"/>
        <end position="253"/>
    </location>
</feature>
<gene>
    <name evidence="2" type="ORF">ACFFIP_06515</name>
</gene>
<proteinExistence type="predicted"/>
<feature type="transmembrane region" description="Helical" evidence="1">
    <location>
        <begin position="39"/>
        <end position="59"/>
    </location>
</feature>
<name>A0ABV6FR46_9BACT</name>
<keyword evidence="1" id="KW-1133">Transmembrane helix</keyword>
<reference evidence="2 3" key="1">
    <citation type="submission" date="2024-09" db="EMBL/GenBank/DDBJ databases">
        <authorList>
            <person name="Sun Q."/>
            <person name="Mori K."/>
        </authorList>
    </citation>
    <scope>NUCLEOTIDE SEQUENCE [LARGE SCALE GENOMIC DNA]</scope>
    <source>
        <strain evidence="2 3">CCM 7650</strain>
    </source>
</reference>
<keyword evidence="1" id="KW-0472">Membrane</keyword>
<feature type="transmembrane region" description="Helical" evidence="1">
    <location>
        <begin position="141"/>
        <end position="159"/>
    </location>
</feature>
<dbReference type="Proteomes" id="UP001589797">
    <property type="component" value="Unassembled WGS sequence"/>
</dbReference>
<feature type="transmembrane region" description="Helical" evidence="1">
    <location>
        <begin position="165"/>
        <end position="186"/>
    </location>
</feature>
<feature type="transmembrane region" description="Helical" evidence="1">
    <location>
        <begin position="207"/>
        <end position="230"/>
    </location>
</feature>